<protein>
    <submittedName>
        <fullName evidence="1">Mandelate racemase/muconate lactonizing enzyme family protein</fullName>
    </submittedName>
</protein>
<comment type="caution">
    <text evidence="1">The sequence shown here is derived from an EMBL/GenBank/DDBJ whole genome shotgun (WGS) entry which is preliminary data.</text>
</comment>
<dbReference type="Proteomes" id="UP000033636">
    <property type="component" value="Unassembled WGS sequence"/>
</dbReference>
<evidence type="ECO:0000313" key="2">
    <source>
        <dbReference type="Proteomes" id="UP000033636"/>
    </source>
</evidence>
<gene>
    <name evidence="1" type="ORF">TU35_009130</name>
</gene>
<reference evidence="1" key="1">
    <citation type="submission" date="2024-07" db="EMBL/GenBank/DDBJ databases">
        <title>Metagenome and Metagenome-Assembled Genomes of Archaea from a hot spring from the geothermal field of Los Azufres, Mexico.</title>
        <authorList>
            <person name="Marin-Paredes R."/>
            <person name="Martinez-Romero E."/>
            <person name="Servin-Garciduenas L.E."/>
        </authorList>
    </citation>
    <scope>NUCLEOTIDE SEQUENCE</scope>
</reference>
<proteinExistence type="predicted"/>
<evidence type="ECO:0000313" key="1">
    <source>
        <dbReference type="EMBL" id="MFB6491377.1"/>
    </source>
</evidence>
<dbReference type="EMBL" id="JZWT02000031">
    <property type="protein sequence ID" value="MFB6491377.1"/>
    <property type="molecule type" value="Genomic_DNA"/>
</dbReference>
<name>A0ACC6V380_9CREN</name>
<accession>A0ACC6V380</accession>
<organism evidence="1 2">
    <name type="scientific">Thermoproteus sp. AZ2</name>
    <dbReference type="NCBI Taxonomy" id="1609232"/>
    <lineage>
        <taxon>Archaea</taxon>
        <taxon>Thermoproteota</taxon>
        <taxon>Thermoprotei</taxon>
        <taxon>Thermoproteales</taxon>
        <taxon>Thermoproteaceae</taxon>
        <taxon>Thermoproteus</taxon>
    </lineage>
</organism>
<sequence length="339" mass="36941">MCGVGEAFMNTSKHQPYLALAEEMGERIKGLETWQIEKAGATLEHAYYAVGRGGLTSIIASAIDVALHDLRAKELGVPLHQLLGGAVRERVKAYASLARYKACGDVVKVVEHSLARGFKAVKIHQHGVDVLECAEVVRRELGYGFELMADLNASLSPGEAMRILPKLAKYELAWVEEPIWPPEDYKALGELSKRAEVPIAAGENEYTLYGFAKLIEEGGVLIIQPDIAKVGGLTKIKKIAALAEALGAVVVPHSRPHSLWINIMAAVHFVSTLSYESMVEVSPTPPRQEPFVKEVEISGGEIAVPNAPGIGVRDSGWTELFPPKEGEVVDYHKRYTNTL</sequence>